<comment type="caution">
    <text evidence="1">The sequence shown here is derived from an EMBL/GenBank/DDBJ whole genome shotgun (WGS) entry which is preliminary data.</text>
</comment>
<protein>
    <submittedName>
        <fullName evidence="1">7040_t:CDS:1</fullName>
    </submittedName>
</protein>
<feature type="non-terminal residue" evidence="1">
    <location>
        <position position="1"/>
    </location>
</feature>
<dbReference type="Proteomes" id="UP000789860">
    <property type="component" value="Unassembled WGS sequence"/>
</dbReference>
<evidence type="ECO:0000313" key="1">
    <source>
        <dbReference type="EMBL" id="CAG8634888.1"/>
    </source>
</evidence>
<evidence type="ECO:0000313" key="2">
    <source>
        <dbReference type="Proteomes" id="UP000789860"/>
    </source>
</evidence>
<reference evidence="1" key="1">
    <citation type="submission" date="2021-06" db="EMBL/GenBank/DDBJ databases">
        <authorList>
            <person name="Kallberg Y."/>
            <person name="Tangrot J."/>
            <person name="Rosling A."/>
        </authorList>
    </citation>
    <scope>NUCLEOTIDE SEQUENCE</scope>
    <source>
        <strain evidence="1">AU212A</strain>
    </source>
</reference>
<organism evidence="1 2">
    <name type="scientific">Scutellospora calospora</name>
    <dbReference type="NCBI Taxonomy" id="85575"/>
    <lineage>
        <taxon>Eukaryota</taxon>
        <taxon>Fungi</taxon>
        <taxon>Fungi incertae sedis</taxon>
        <taxon>Mucoromycota</taxon>
        <taxon>Glomeromycotina</taxon>
        <taxon>Glomeromycetes</taxon>
        <taxon>Diversisporales</taxon>
        <taxon>Gigasporaceae</taxon>
        <taxon>Scutellospora</taxon>
    </lineage>
</organism>
<sequence>HKFTLDEDEKIVGLNIRAGWFIDGIEIKTNKKSSGWIGGFGGSMHYLYMPKDHEIIGIFGSGDSYINSLGIIYKKHLTLILNLVAGMIPLIPTEIYQQILKRFHVSTIWKLALVNKTWCANVIPILYKEPFSLVYNNTDTLDDKERKAQLARTYLWCLSDEAKNSLKSVGIELPECIITKSTFKYESFLYNINYLYFSDIFRELLISLDNDSSMIDCFHYVILEKVCKQFVISAEKIKHLSLIDVNKIHLPFRSRMMVPLQSYICSENSFFSRIEKFESDESITSGFFFEMAQVAHKIEDLHIVDCHKNDEAIATLIRVQDNLQKISLEFNGSLQSWEYLEEALGEKVESLKYVHILSRVYLTYDYFSLGIFSGCTNLQVLKLHLYKSMDHHVLEDFVESSLTKLKTLDLKIAIHPTSDTFSQISRLITNSNTYDTLRNVTIVWQYYPVDFYEITIPNSKGNHILNIFLACVLLQEAKFYTDNIRNLVNTKCDHLEYSDISQKFMSFGENIPKNLRKLCFFGSWRFDYFALSEFLDGCADRLNKKPFGLLFSLHPGRKS</sequence>
<proteinExistence type="predicted"/>
<feature type="non-terminal residue" evidence="1">
    <location>
        <position position="559"/>
    </location>
</feature>
<gene>
    <name evidence="1" type="ORF">SCALOS_LOCUS8103</name>
</gene>
<keyword evidence="2" id="KW-1185">Reference proteome</keyword>
<accession>A0ACA9N4Y5</accession>
<dbReference type="EMBL" id="CAJVPM010020429">
    <property type="protein sequence ID" value="CAG8634888.1"/>
    <property type="molecule type" value="Genomic_DNA"/>
</dbReference>
<name>A0ACA9N4Y5_9GLOM</name>